<evidence type="ECO:0000313" key="3">
    <source>
        <dbReference type="Proteomes" id="UP000032160"/>
    </source>
</evidence>
<dbReference type="Proteomes" id="UP000032160">
    <property type="component" value="Chromosome I"/>
</dbReference>
<proteinExistence type="predicted"/>
<gene>
    <name evidence="2" type="ORF">BN1012_Phect1262</name>
</gene>
<name>X5MMR9_9HYPH</name>
<evidence type="ECO:0008006" key="4">
    <source>
        <dbReference type="Google" id="ProtNLM"/>
    </source>
</evidence>
<dbReference type="HOGENOM" id="CLU_1438673_0_0_5"/>
<protein>
    <recommendedName>
        <fullName evidence="4">Tetratricopeptide repeat protein</fullName>
    </recommendedName>
</protein>
<dbReference type="AlphaFoldDB" id="X5MMR9"/>
<evidence type="ECO:0000313" key="2">
    <source>
        <dbReference type="EMBL" id="CDO59476.1"/>
    </source>
</evidence>
<keyword evidence="1" id="KW-0732">Signal</keyword>
<keyword evidence="3" id="KW-1185">Reference proteome</keyword>
<reference evidence="2 3" key="1">
    <citation type="journal article" date="2014" name="Front. Genet.">
        <title>Genome and metabolic network of "Candidatus Phaeomarinobacter ectocarpi" Ec32, a new candidate genus of Alphaproteobacteria frequently associated with brown algae.</title>
        <authorList>
            <person name="Dittami S.M."/>
            <person name="Barbeyron T."/>
            <person name="Boyen C."/>
            <person name="Cambefort J."/>
            <person name="Collet G."/>
            <person name="Delage L."/>
            <person name="Gobet A."/>
            <person name="Groisillier A."/>
            <person name="Leblanc C."/>
            <person name="Michel G."/>
            <person name="Scornet D."/>
            <person name="Siegel A."/>
            <person name="Tapia J.E."/>
            <person name="Tonon T."/>
        </authorList>
    </citation>
    <scope>NUCLEOTIDE SEQUENCE [LARGE SCALE GENOMIC DNA]</scope>
    <source>
        <strain evidence="2 3">Ec32</strain>
    </source>
</reference>
<sequence length="188" mass="21189">MDTFMRLVIAGSALCLSLIAPKTAAAANCSEPELLEDHHEEYNKLICDGVRDVQEHDYSRAVDSFENALAIRLHEQPNFQLFPKLAWASFKAGQTEKAEVALEKARLSLSVFTGILKCEEHEDGYQLMNPHGEPVTERLSDQVTLVMCGAAYDYVYQRQSLERVLEEAAMVERYLDVKHRIADVNASE</sequence>
<dbReference type="SUPFAM" id="SSF48452">
    <property type="entry name" value="TPR-like"/>
    <property type="match status" value="1"/>
</dbReference>
<evidence type="ECO:0000256" key="1">
    <source>
        <dbReference type="SAM" id="SignalP"/>
    </source>
</evidence>
<feature type="chain" id="PRO_5004958058" description="Tetratricopeptide repeat protein" evidence="1">
    <location>
        <begin position="27"/>
        <end position="188"/>
    </location>
</feature>
<dbReference type="KEGG" id="pect:BN1012_Phect1262"/>
<dbReference type="EMBL" id="HG966617">
    <property type="protein sequence ID" value="CDO59476.1"/>
    <property type="molecule type" value="Genomic_DNA"/>
</dbReference>
<accession>X5MMR9</accession>
<dbReference type="InterPro" id="IPR011990">
    <property type="entry name" value="TPR-like_helical_dom_sf"/>
</dbReference>
<feature type="signal peptide" evidence="1">
    <location>
        <begin position="1"/>
        <end position="26"/>
    </location>
</feature>
<organism evidence="2 3">
    <name type="scientific">Candidatus Phaeomarinibacter ectocarpi</name>
    <dbReference type="NCBI Taxonomy" id="1458461"/>
    <lineage>
        <taxon>Bacteria</taxon>
        <taxon>Pseudomonadati</taxon>
        <taxon>Pseudomonadota</taxon>
        <taxon>Alphaproteobacteria</taxon>
        <taxon>Hyphomicrobiales</taxon>
        <taxon>Parvibaculaceae</taxon>
        <taxon>Candidatus Phaeomarinibacter</taxon>
    </lineage>
</organism>